<dbReference type="InterPro" id="IPR006146">
    <property type="entry name" value="5'-Nucleotdase_CS"/>
</dbReference>
<dbReference type="EMBL" id="JABDTM020007580">
    <property type="protein sequence ID" value="KAH0821496.1"/>
    <property type="molecule type" value="Genomic_DNA"/>
</dbReference>
<feature type="domain" description="5'-Nucleotidase C-terminal" evidence="13">
    <location>
        <begin position="426"/>
        <end position="560"/>
    </location>
</feature>
<evidence type="ECO:0000259" key="12">
    <source>
        <dbReference type="Pfam" id="PF00149"/>
    </source>
</evidence>
<evidence type="ECO:0000256" key="2">
    <source>
        <dbReference type="ARBA" id="ARBA00006654"/>
    </source>
</evidence>
<evidence type="ECO:0000256" key="6">
    <source>
        <dbReference type="ARBA" id="ARBA00022656"/>
    </source>
</evidence>
<dbReference type="Pfam" id="PF00149">
    <property type="entry name" value="Metallophos"/>
    <property type="match status" value="1"/>
</dbReference>
<evidence type="ECO:0000313" key="15">
    <source>
        <dbReference type="Proteomes" id="UP000719412"/>
    </source>
</evidence>
<evidence type="ECO:0000256" key="5">
    <source>
        <dbReference type="ARBA" id="ARBA00022525"/>
    </source>
</evidence>
<evidence type="ECO:0000256" key="9">
    <source>
        <dbReference type="ARBA" id="ARBA00022741"/>
    </source>
</evidence>
<dbReference type="FunFam" id="3.90.780.10:FF:000015">
    <property type="entry name" value="Trifunctional nucleotide phosphoesterase protein YfkN"/>
    <property type="match status" value="1"/>
</dbReference>
<dbReference type="PANTHER" id="PTHR11575">
    <property type="entry name" value="5'-NUCLEOTIDASE-RELATED"/>
    <property type="match status" value="1"/>
</dbReference>
<dbReference type="AlphaFoldDB" id="A0A8J6LQC2"/>
<keyword evidence="4" id="KW-1201">Platelet aggregation inhibiting toxin</keyword>
<evidence type="ECO:0000259" key="13">
    <source>
        <dbReference type="Pfam" id="PF02872"/>
    </source>
</evidence>
<dbReference type="FunFam" id="3.60.21.10:FF:000020">
    <property type="entry name" value="NT5E isoform 4"/>
    <property type="match status" value="1"/>
</dbReference>
<dbReference type="CDD" id="cd07409">
    <property type="entry name" value="MPP_CD73_N"/>
    <property type="match status" value="1"/>
</dbReference>
<comment type="caution">
    <text evidence="14">The sequence shown here is derived from an EMBL/GenBank/DDBJ whole genome shotgun (WGS) entry which is preliminary data.</text>
</comment>
<dbReference type="GO" id="GO:0005615">
    <property type="term" value="C:extracellular space"/>
    <property type="evidence" value="ECO:0007669"/>
    <property type="project" value="UniProtKB-ARBA"/>
</dbReference>
<keyword evidence="9" id="KW-0547">Nucleotide-binding</keyword>
<dbReference type="Gene3D" id="3.90.780.10">
    <property type="entry name" value="5'-Nucleotidase, C-terminal domain"/>
    <property type="match status" value="3"/>
</dbReference>
<dbReference type="PROSITE" id="PS00786">
    <property type="entry name" value="5_NUCLEOTIDASE_2"/>
    <property type="match status" value="1"/>
</dbReference>
<dbReference type="GO" id="GO:0006196">
    <property type="term" value="P:AMP catabolic process"/>
    <property type="evidence" value="ECO:0007669"/>
    <property type="project" value="TreeGrafter"/>
</dbReference>
<dbReference type="InterPro" id="IPR004843">
    <property type="entry name" value="Calcineurin-like_PHP"/>
</dbReference>
<dbReference type="GO" id="GO:0004050">
    <property type="term" value="F:apyrase activity"/>
    <property type="evidence" value="ECO:0007669"/>
    <property type="project" value="UniProtKB-EC"/>
</dbReference>
<evidence type="ECO:0000256" key="1">
    <source>
        <dbReference type="ARBA" id="ARBA00004613"/>
    </source>
</evidence>
<keyword evidence="15" id="KW-1185">Reference proteome</keyword>
<organism evidence="14 15">
    <name type="scientific">Tenebrio molitor</name>
    <name type="common">Yellow mealworm beetle</name>
    <dbReference type="NCBI Taxonomy" id="7067"/>
    <lineage>
        <taxon>Eukaryota</taxon>
        <taxon>Metazoa</taxon>
        <taxon>Ecdysozoa</taxon>
        <taxon>Arthropoda</taxon>
        <taxon>Hexapoda</taxon>
        <taxon>Insecta</taxon>
        <taxon>Pterygota</taxon>
        <taxon>Neoptera</taxon>
        <taxon>Endopterygota</taxon>
        <taxon>Coleoptera</taxon>
        <taxon>Polyphaga</taxon>
        <taxon>Cucujiformia</taxon>
        <taxon>Tenebrionidae</taxon>
        <taxon>Tenebrio</taxon>
    </lineage>
</organism>
<dbReference type="Gene3D" id="3.60.21.10">
    <property type="match status" value="2"/>
</dbReference>
<name>A0A8J6LQC2_TENMO</name>
<keyword evidence="5" id="KW-0964">Secreted</keyword>
<reference evidence="14" key="1">
    <citation type="journal article" date="2020" name="J Insects Food Feed">
        <title>The yellow mealworm (Tenebrio molitor) genome: a resource for the emerging insects as food and feed industry.</title>
        <authorList>
            <person name="Eriksson T."/>
            <person name="Andere A."/>
            <person name="Kelstrup H."/>
            <person name="Emery V."/>
            <person name="Picard C."/>
        </authorList>
    </citation>
    <scope>NUCLEOTIDE SEQUENCE</scope>
    <source>
        <strain evidence="14">Stoneville</strain>
        <tissue evidence="14">Whole head</tissue>
    </source>
</reference>
<accession>A0A8J6LQC2</accession>
<feature type="domain" description="Calcineurin-like phosphoesterase" evidence="12">
    <location>
        <begin position="599"/>
        <end position="808"/>
    </location>
</feature>
<dbReference type="GO" id="GO:0046872">
    <property type="term" value="F:metal ion binding"/>
    <property type="evidence" value="ECO:0007669"/>
    <property type="project" value="UniProtKB-KW"/>
</dbReference>
<dbReference type="GO" id="GO:0000166">
    <property type="term" value="F:nucleotide binding"/>
    <property type="evidence" value="ECO:0007669"/>
    <property type="project" value="UniProtKB-KW"/>
</dbReference>
<dbReference type="FunFam" id="3.90.780.10:FF:000004">
    <property type="entry name" value="UDP-sugar hydrolase, putative"/>
    <property type="match status" value="1"/>
</dbReference>
<keyword evidence="6" id="KW-0800">Toxin</keyword>
<feature type="domain" description="5'-Nucleotidase C-terminal" evidence="13">
    <location>
        <begin position="185"/>
        <end position="357"/>
    </location>
</feature>
<keyword evidence="10" id="KW-0378">Hydrolase</keyword>
<dbReference type="EC" id="3.6.1.5" evidence="3"/>
<gene>
    <name evidence="14" type="ORF">GEV33_001295</name>
</gene>
<evidence type="ECO:0000313" key="14">
    <source>
        <dbReference type="EMBL" id="KAH0821496.1"/>
    </source>
</evidence>
<dbReference type="Proteomes" id="UP000719412">
    <property type="component" value="Unassembled WGS sequence"/>
</dbReference>
<protein>
    <recommendedName>
        <fullName evidence="3">apyrase</fullName>
        <ecNumber evidence="3">3.6.1.5</ecNumber>
    </recommendedName>
</protein>
<evidence type="ECO:0000256" key="10">
    <source>
        <dbReference type="ARBA" id="ARBA00022801"/>
    </source>
</evidence>
<sequence length="1112" mass="123744">MEKKLESSESSSRQLIYTFVILFKEISNTEQLKFFDESESVNAEAERLVKEENVFTNVVLSHSGYDTEQEIAKKATAASKIGLVVGGHSHTFLYTGEPAPGPATPAGPYPTIVERVDGKQVLVVQASCYCRYLGNITVSYDENGDCVDWSGSPIFLDTSVPQDETINQEMEPWKDEVDELGDKIVGKTLVTLDQTMCRHSECLLGDFVADAMVYSYAETAEESSWTYAALAVVNAGNLRTTIETGDITYNDMITAQPFGSTFDVGEIEGKYLKEMFEFTMTPYNYGRAYVDINLLQVSGFRLVYNLTQPSGSRVESIKVRCNDCTIPAYEDLDLNKTYRLIVTSFLKNGGDGYQVLTNNLKNVKVGRVDIDVLLDYLQTRNGEVVDWSGAPVFLGTAVPQDDEINEELIPWKKSLDFQFKVIGSTLFTDSPEPGTWTNGSIAMMHSGGLRTGIDIGNITYSEVESVLPFNNTIDIAEIKGQRLKEILEFSVADANINLLQVSGVKVVFNLTMPQGSRVISLQLRCQKCTVPVYEDLDEEKMYRIILPSFLVDGGFGFTLFRDCLRDRQIGELDAKVFAKYVAVTIAVFKHGRSGQYNLTVIHFNDFHARYEPIDNQSTTCEGSNCIGGFSRLYSTIKLLQQNNPNSLLLNAGDNFQGTLWYIVHKWNVTQHFLNKLSFDALTLGNHEFDDGIAGLVPFLNHIKAPVVVSNIDDSKEPRLQNLYRKSVVVEKGGKKIGIIGVLLTETNLTSHTENLIFRNEIESVNAEAKKLENEVFTNIVLSHGGYKADLEMARKSVGKISMVVGGHTDTFLYTGSPVPGPDKPSGPYPTVVTNQKGNQVLVVQASAYTKYLVDWNGAPIFLDPKIPTGVNMFGLKFVPTLDVTDEDIDADLSVWKKAVDLEGSKIVGSSMFTMPKQPCREEECPLGNFATDAMVSSYIDKAEEGSWTYSSVAMIHAGGMRAGMDKGNISFNQLIATFPFQDTINLCEIKGKHIVEILESCMDDNHLKFPHLFQVSGLDVMFNISHPEGQRVQSLKVRCRECLVPTYEDAVLEEYYRVLLPTFLTDTGFNPLFKKYIKNKKVGDLDSNVYVKYLTKESPLAAVVEGRIQITK</sequence>
<comment type="subcellular location">
    <subcellularLocation>
        <location evidence="1">Secreted</location>
    </subcellularLocation>
</comment>
<keyword evidence="7" id="KW-0479">Metal-binding</keyword>
<dbReference type="SUPFAM" id="SSF55816">
    <property type="entry name" value="5'-nucleotidase (syn. UDP-sugar hydrolase), C-terminal domain"/>
    <property type="match status" value="3"/>
</dbReference>
<evidence type="ECO:0000256" key="7">
    <source>
        <dbReference type="ARBA" id="ARBA00022723"/>
    </source>
</evidence>
<keyword evidence="8" id="KW-0732">Signal</keyword>
<reference evidence="14" key="2">
    <citation type="submission" date="2021-08" db="EMBL/GenBank/DDBJ databases">
        <authorList>
            <person name="Eriksson T."/>
        </authorList>
    </citation>
    <scope>NUCLEOTIDE SEQUENCE</scope>
    <source>
        <strain evidence="14">Stoneville</strain>
        <tissue evidence="14">Whole head</tissue>
    </source>
</reference>
<dbReference type="PRINTS" id="PR01607">
    <property type="entry name" value="APYRASEFAMLY"/>
</dbReference>
<dbReference type="PANTHER" id="PTHR11575:SF32">
    <property type="entry name" value="APYRASE-LIKE PROTEIN"/>
    <property type="match status" value="1"/>
</dbReference>
<evidence type="ECO:0000256" key="8">
    <source>
        <dbReference type="ARBA" id="ARBA00022729"/>
    </source>
</evidence>
<dbReference type="GO" id="GO:0005886">
    <property type="term" value="C:plasma membrane"/>
    <property type="evidence" value="ECO:0007669"/>
    <property type="project" value="TreeGrafter"/>
</dbReference>
<comment type="similarity">
    <text evidence="2">Belongs to the 5'-nucleotidase family.</text>
</comment>
<dbReference type="InterPro" id="IPR036907">
    <property type="entry name" value="5'-Nucleotdase_C_sf"/>
</dbReference>
<feature type="domain" description="5'-Nucleotidase C-terminal" evidence="13">
    <location>
        <begin position="913"/>
        <end position="1068"/>
    </location>
</feature>
<dbReference type="GO" id="GO:0090729">
    <property type="term" value="F:toxin activity"/>
    <property type="evidence" value="ECO:0007669"/>
    <property type="project" value="UniProtKB-KW"/>
</dbReference>
<evidence type="ECO:0000256" key="4">
    <source>
        <dbReference type="ARBA" id="ARBA00022442"/>
    </source>
</evidence>
<dbReference type="Pfam" id="PF02872">
    <property type="entry name" value="5_nucleotid_C"/>
    <property type="match status" value="3"/>
</dbReference>
<dbReference type="GO" id="GO:0008253">
    <property type="term" value="F:5'-nucleotidase activity"/>
    <property type="evidence" value="ECO:0007669"/>
    <property type="project" value="TreeGrafter"/>
</dbReference>
<dbReference type="SUPFAM" id="SSF56300">
    <property type="entry name" value="Metallo-dependent phosphatases"/>
    <property type="match status" value="2"/>
</dbReference>
<dbReference type="InterPro" id="IPR006179">
    <property type="entry name" value="5_nucleotidase/apyrase"/>
</dbReference>
<proteinExistence type="inferred from homology"/>
<dbReference type="InterPro" id="IPR008334">
    <property type="entry name" value="5'-Nucleotdase_C"/>
</dbReference>
<evidence type="ECO:0000256" key="3">
    <source>
        <dbReference type="ARBA" id="ARBA00012148"/>
    </source>
</evidence>
<keyword evidence="11" id="KW-1199">Hemostasis impairing toxin</keyword>
<dbReference type="InterPro" id="IPR029052">
    <property type="entry name" value="Metallo-depent_PP-like"/>
</dbReference>
<evidence type="ECO:0000256" key="11">
    <source>
        <dbReference type="ARBA" id="ARBA00023240"/>
    </source>
</evidence>